<keyword evidence="6" id="KW-0904">Protein phosphatase</keyword>
<name>A0A9K3IC04_HELAN</name>
<dbReference type="Gramene" id="mRNA:HanXRQr2_Chr09g0416611">
    <property type="protein sequence ID" value="mRNA:HanXRQr2_Chr09g0416611"/>
    <property type="gene ID" value="HanXRQr2_Chr09g0416611"/>
</dbReference>
<dbReference type="PANTHER" id="PTHR10159">
    <property type="entry name" value="DUAL SPECIFICITY PROTEIN PHOSPHATASE"/>
    <property type="match status" value="1"/>
</dbReference>
<gene>
    <name evidence="14" type="ORF">HanXRQr2_Chr09g0416611</name>
</gene>
<dbReference type="GO" id="GO:0005634">
    <property type="term" value="C:nucleus"/>
    <property type="evidence" value="ECO:0007669"/>
    <property type="project" value="UniProtKB-SubCell"/>
</dbReference>
<evidence type="ECO:0000256" key="1">
    <source>
        <dbReference type="ARBA" id="ARBA00004123"/>
    </source>
</evidence>
<dbReference type="FunFam" id="3.90.190.10:FF:000056">
    <property type="entry name" value="Dual specificity phosphatase 12"/>
    <property type="match status" value="1"/>
</dbReference>
<dbReference type="EMBL" id="MNCJ02000324">
    <property type="protein sequence ID" value="KAF5793364.1"/>
    <property type="molecule type" value="Genomic_DNA"/>
</dbReference>
<dbReference type="PANTHER" id="PTHR10159:SF511">
    <property type="entry name" value="DUAL SPECIFICITY PROTEIN PHOSPHATASE 1"/>
    <property type="match status" value="1"/>
</dbReference>
<feature type="domain" description="Tyrosine specific protein phosphatases" evidence="13">
    <location>
        <begin position="79"/>
        <end position="136"/>
    </location>
</feature>
<comment type="catalytic activity">
    <reaction evidence="8">
        <text>O-phospho-L-seryl-[protein] + H2O = L-seryl-[protein] + phosphate</text>
        <dbReference type="Rhea" id="RHEA:20629"/>
        <dbReference type="Rhea" id="RHEA-COMP:9863"/>
        <dbReference type="Rhea" id="RHEA-COMP:11604"/>
        <dbReference type="ChEBI" id="CHEBI:15377"/>
        <dbReference type="ChEBI" id="CHEBI:29999"/>
        <dbReference type="ChEBI" id="CHEBI:43474"/>
        <dbReference type="ChEBI" id="CHEBI:83421"/>
        <dbReference type="EC" id="3.1.3.16"/>
    </reaction>
</comment>
<dbReference type="Gene3D" id="3.90.190.10">
    <property type="entry name" value="Protein tyrosine phosphatase superfamily"/>
    <property type="match status" value="1"/>
</dbReference>
<feature type="domain" description="Tyrosine-protein phosphatase" evidence="12">
    <location>
        <begin position="18"/>
        <end position="158"/>
    </location>
</feature>
<dbReference type="EC" id="3.1.3.-" evidence="14"/>
<comment type="subcellular location">
    <subcellularLocation>
        <location evidence="2">Cytoplasm</location>
    </subcellularLocation>
    <subcellularLocation>
        <location evidence="1">Nucleus</location>
    </subcellularLocation>
</comment>
<keyword evidence="15" id="KW-1185">Reference proteome</keyword>
<comment type="similarity">
    <text evidence="3">Belongs to the protein-tyrosine phosphatase family. Non-receptor class dual specificity subfamily.</text>
</comment>
<dbReference type="GO" id="GO:0004722">
    <property type="term" value="F:protein serine/threonine phosphatase activity"/>
    <property type="evidence" value="ECO:0007669"/>
    <property type="project" value="UniProtKB-EC"/>
</dbReference>
<dbReference type="SMART" id="SM00195">
    <property type="entry name" value="DSPc"/>
    <property type="match status" value="1"/>
</dbReference>
<dbReference type="InterPro" id="IPR000387">
    <property type="entry name" value="Tyr_Pase_dom"/>
</dbReference>
<evidence type="ECO:0000313" key="14">
    <source>
        <dbReference type="EMBL" id="KAF5793364.1"/>
    </source>
</evidence>
<evidence type="ECO:0000256" key="3">
    <source>
        <dbReference type="ARBA" id="ARBA00008601"/>
    </source>
</evidence>
<evidence type="ECO:0000256" key="6">
    <source>
        <dbReference type="ARBA" id="ARBA00022912"/>
    </source>
</evidence>
<evidence type="ECO:0000256" key="10">
    <source>
        <dbReference type="ARBA" id="ARBA00051722"/>
    </source>
</evidence>
<comment type="catalytic activity">
    <reaction evidence="9">
        <text>O-phospho-L-threonyl-[protein] + H2O = L-threonyl-[protein] + phosphate</text>
        <dbReference type="Rhea" id="RHEA:47004"/>
        <dbReference type="Rhea" id="RHEA-COMP:11060"/>
        <dbReference type="Rhea" id="RHEA-COMP:11605"/>
        <dbReference type="ChEBI" id="CHEBI:15377"/>
        <dbReference type="ChEBI" id="CHEBI:30013"/>
        <dbReference type="ChEBI" id="CHEBI:43474"/>
        <dbReference type="ChEBI" id="CHEBI:61977"/>
        <dbReference type="EC" id="3.1.3.16"/>
    </reaction>
</comment>
<evidence type="ECO:0000256" key="8">
    <source>
        <dbReference type="ARBA" id="ARBA00047761"/>
    </source>
</evidence>
<dbReference type="InterPro" id="IPR029021">
    <property type="entry name" value="Prot-tyrosine_phosphatase-like"/>
</dbReference>
<evidence type="ECO:0000256" key="11">
    <source>
        <dbReference type="SAM" id="Phobius"/>
    </source>
</evidence>
<accession>A0A9K3IC04</accession>
<organism evidence="14 15">
    <name type="scientific">Helianthus annuus</name>
    <name type="common">Common sunflower</name>
    <dbReference type="NCBI Taxonomy" id="4232"/>
    <lineage>
        <taxon>Eukaryota</taxon>
        <taxon>Viridiplantae</taxon>
        <taxon>Streptophyta</taxon>
        <taxon>Embryophyta</taxon>
        <taxon>Tracheophyta</taxon>
        <taxon>Spermatophyta</taxon>
        <taxon>Magnoliopsida</taxon>
        <taxon>eudicotyledons</taxon>
        <taxon>Gunneridae</taxon>
        <taxon>Pentapetalae</taxon>
        <taxon>asterids</taxon>
        <taxon>campanulids</taxon>
        <taxon>Asterales</taxon>
        <taxon>Asteraceae</taxon>
        <taxon>Asteroideae</taxon>
        <taxon>Heliantheae alliance</taxon>
        <taxon>Heliantheae</taxon>
        <taxon>Helianthus</taxon>
    </lineage>
</organism>
<dbReference type="PROSITE" id="PS50056">
    <property type="entry name" value="TYR_PHOSPHATASE_2"/>
    <property type="match status" value="1"/>
</dbReference>
<dbReference type="GO" id="GO:0005737">
    <property type="term" value="C:cytoplasm"/>
    <property type="evidence" value="ECO:0007669"/>
    <property type="project" value="UniProtKB-SubCell"/>
</dbReference>
<keyword evidence="11" id="KW-0472">Membrane</keyword>
<evidence type="ECO:0000313" key="15">
    <source>
        <dbReference type="Proteomes" id="UP000215914"/>
    </source>
</evidence>
<evidence type="ECO:0000256" key="7">
    <source>
        <dbReference type="ARBA" id="ARBA00023242"/>
    </source>
</evidence>
<dbReference type="AlphaFoldDB" id="A0A9K3IC04"/>
<dbReference type="Pfam" id="PF00782">
    <property type="entry name" value="DSPc"/>
    <property type="match status" value="1"/>
</dbReference>
<protein>
    <submittedName>
        <fullName evidence="14">Phosphoric monoester hydrolase</fullName>
        <ecNumber evidence="14">3.1.3.-</ecNumber>
    </submittedName>
</protein>
<comment type="catalytic activity">
    <reaction evidence="10">
        <text>O-phospho-L-tyrosyl-[protein] + H2O = L-tyrosyl-[protein] + phosphate</text>
        <dbReference type="Rhea" id="RHEA:10684"/>
        <dbReference type="Rhea" id="RHEA-COMP:10136"/>
        <dbReference type="Rhea" id="RHEA-COMP:20101"/>
        <dbReference type="ChEBI" id="CHEBI:15377"/>
        <dbReference type="ChEBI" id="CHEBI:43474"/>
        <dbReference type="ChEBI" id="CHEBI:46858"/>
        <dbReference type="ChEBI" id="CHEBI:61978"/>
        <dbReference type="EC" id="3.1.3.48"/>
    </reaction>
</comment>
<dbReference type="Proteomes" id="UP000215914">
    <property type="component" value="Unassembled WGS sequence"/>
</dbReference>
<evidence type="ECO:0000256" key="5">
    <source>
        <dbReference type="ARBA" id="ARBA00022801"/>
    </source>
</evidence>
<keyword evidence="4" id="KW-0963">Cytoplasm</keyword>
<comment type="caution">
    <text evidence="14">The sequence shown here is derived from an EMBL/GenBank/DDBJ whole genome shotgun (WGS) entry which is preliminary data.</text>
</comment>
<reference evidence="14" key="1">
    <citation type="journal article" date="2017" name="Nature">
        <title>The sunflower genome provides insights into oil metabolism, flowering and Asterid evolution.</title>
        <authorList>
            <person name="Badouin H."/>
            <person name="Gouzy J."/>
            <person name="Grassa C.J."/>
            <person name="Murat F."/>
            <person name="Staton S.E."/>
            <person name="Cottret L."/>
            <person name="Lelandais-Briere C."/>
            <person name="Owens G.L."/>
            <person name="Carrere S."/>
            <person name="Mayjonade B."/>
            <person name="Legrand L."/>
            <person name="Gill N."/>
            <person name="Kane N.C."/>
            <person name="Bowers J.E."/>
            <person name="Hubner S."/>
            <person name="Bellec A."/>
            <person name="Berard A."/>
            <person name="Berges H."/>
            <person name="Blanchet N."/>
            <person name="Boniface M.C."/>
            <person name="Brunel D."/>
            <person name="Catrice O."/>
            <person name="Chaidir N."/>
            <person name="Claudel C."/>
            <person name="Donnadieu C."/>
            <person name="Faraut T."/>
            <person name="Fievet G."/>
            <person name="Helmstetter N."/>
            <person name="King M."/>
            <person name="Knapp S.J."/>
            <person name="Lai Z."/>
            <person name="Le Paslier M.C."/>
            <person name="Lippi Y."/>
            <person name="Lorenzon L."/>
            <person name="Mandel J.R."/>
            <person name="Marage G."/>
            <person name="Marchand G."/>
            <person name="Marquand E."/>
            <person name="Bret-Mestries E."/>
            <person name="Morien E."/>
            <person name="Nambeesan S."/>
            <person name="Nguyen T."/>
            <person name="Pegot-Espagnet P."/>
            <person name="Pouilly N."/>
            <person name="Raftis F."/>
            <person name="Sallet E."/>
            <person name="Schiex T."/>
            <person name="Thomas J."/>
            <person name="Vandecasteele C."/>
            <person name="Vares D."/>
            <person name="Vear F."/>
            <person name="Vautrin S."/>
            <person name="Crespi M."/>
            <person name="Mangin B."/>
            <person name="Burke J.M."/>
            <person name="Salse J."/>
            <person name="Munos S."/>
            <person name="Vincourt P."/>
            <person name="Rieseberg L.H."/>
            <person name="Langlade N.B."/>
        </authorList>
    </citation>
    <scope>NUCLEOTIDE SEQUENCE</scope>
    <source>
        <tissue evidence="14">Leaves</tissue>
    </source>
</reference>
<dbReference type="GO" id="GO:0004725">
    <property type="term" value="F:protein tyrosine phosphatase activity"/>
    <property type="evidence" value="ECO:0007669"/>
    <property type="project" value="UniProtKB-EC"/>
</dbReference>
<keyword evidence="7" id="KW-0539">Nucleus</keyword>
<keyword evidence="11" id="KW-1133">Transmembrane helix</keyword>
<dbReference type="InterPro" id="IPR020422">
    <property type="entry name" value="TYR_PHOSPHATASE_DUAL_dom"/>
</dbReference>
<evidence type="ECO:0000256" key="4">
    <source>
        <dbReference type="ARBA" id="ARBA00022490"/>
    </source>
</evidence>
<proteinExistence type="inferred from homology"/>
<dbReference type="PROSITE" id="PS50054">
    <property type="entry name" value="TYR_PHOSPHATASE_DUAL"/>
    <property type="match status" value="1"/>
</dbReference>
<evidence type="ECO:0000256" key="9">
    <source>
        <dbReference type="ARBA" id="ARBA00048336"/>
    </source>
</evidence>
<dbReference type="InterPro" id="IPR000340">
    <property type="entry name" value="Dual-sp_phosphatase_cat-dom"/>
</dbReference>
<dbReference type="CDD" id="cd14498">
    <property type="entry name" value="DSP"/>
    <property type="match status" value="1"/>
</dbReference>
<feature type="transmembrane region" description="Helical" evidence="11">
    <location>
        <begin position="168"/>
        <end position="188"/>
    </location>
</feature>
<evidence type="ECO:0000259" key="13">
    <source>
        <dbReference type="PROSITE" id="PS50056"/>
    </source>
</evidence>
<sequence length="197" mass="22060">MDDLLRAIKATKDIKDDIPSQIEEGLYLGSVEAANNKTLLKSLNITHILTVASSVPPAYPNDFTYKTFDLHDRGDINIAQFFDDCFGFISEAKRTGNVLVHCFAGRSRSVTVVVAYLMKTHGMSSYEALNLVKRKRSVAAPNAGFILQLQSYEKSLPVKLSAFRNGNVHRFLVAICLWILTPLQLIWLKMKMHLKSG</sequence>
<reference evidence="14" key="2">
    <citation type="submission" date="2020-06" db="EMBL/GenBank/DDBJ databases">
        <title>Helianthus annuus Genome sequencing and assembly Release 2.</title>
        <authorList>
            <person name="Gouzy J."/>
            <person name="Langlade N."/>
            <person name="Munos S."/>
        </authorList>
    </citation>
    <scope>NUCLEOTIDE SEQUENCE</scope>
    <source>
        <tissue evidence="14">Leaves</tissue>
    </source>
</reference>
<keyword evidence="11" id="KW-0812">Transmembrane</keyword>
<dbReference type="OrthoDB" id="10252009at2759"/>
<evidence type="ECO:0000259" key="12">
    <source>
        <dbReference type="PROSITE" id="PS50054"/>
    </source>
</evidence>
<evidence type="ECO:0000256" key="2">
    <source>
        <dbReference type="ARBA" id="ARBA00004496"/>
    </source>
</evidence>
<dbReference type="SUPFAM" id="SSF52799">
    <property type="entry name" value="(Phosphotyrosine protein) phosphatases II"/>
    <property type="match status" value="1"/>
</dbReference>
<keyword evidence="5 14" id="KW-0378">Hydrolase</keyword>